<dbReference type="GO" id="GO:0000162">
    <property type="term" value="P:L-tryptophan biosynthetic process"/>
    <property type="evidence" value="ECO:0007669"/>
    <property type="project" value="UniProtKB-UniRule"/>
</dbReference>
<feature type="domain" description="N-(5'phosphoribosyl) anthranilate isomerase (PRAI)" evidence="11">
    <location>
        <begin position="3"/>
        <end position="194"/>
    </location>
</feature>
<dbReference type="CDD" id="cd00405">
    <property type="entry name" value="PRAI"/>
    <property type="match status" value="1"/>
</dbReference>
<gene>
    <name evidence="10" type="primary">trpF</name>
    <name evidence="12" type="ORF">CN689_07850</name>
</gene>
<keyword evidence="7 10" id="KW-0822">Tryptophan biosynthesis</keyword>
<evidence type="ECO:0000313" key="12">
    <source>
        <dbReference type="EMBL" id="PEJ35219.1"/>
    </source>
</evidence>
<dbReference type="EMBL" id="NUEQ01000013">
    <property type="protein sequence ID" value="PEJ35219.1"/>
    <property type="molecule type" value="Genomic_DNA"/>
</dbReference>
<dbReference type="FunFam" id="3.20.20.70:FF:000075">
    <property type="entry name" value="Tryptophan biosynthesis protein TRP1"/>
    <property type="match status" value="1"/>
</dbReference>
<evidence type="ECO:0000256" key="8">
    <source>
        <dbReference type="ARBA" id="ARBA00023141"/>
    </source>
</evidence>
<evidence type="ECO:0000313" key="13">
    <source>
        <dbReference type="Proteomes" id="UP000220106"/>
    </source>
</evidence>
<dbReference type="InterPro" id="IPR001240">
    <property type="entry name" value="PRAI_dom"/>
</dbReference>
<evidence type="ECO:0000259" key="11">
    <source>
        <dbReference type="Pfam" id="PF00697"/>
    </source>
</evidence>
<evidence type="ECO:0000256" key="5">
    <source>
        <dbReference type="ARBA" id="ARBA00022272"/>
    </source>
</evidence>
<dbReference type="EC" id="5.3.1.24" evidence="4 10"/>
<dbReference type="PANTHER" id="PTHR42894:SF1">
    <property type="entry name" value="N-(5'-PHOSPHORIBOSYL)ANTHRANILATE ISOMERASE"/>
    <property type="match status" value="1"/>
</dbReference>
<organism evidence="12 13">
    <name type="scientific">Peribacillus butanolivorans</name>
    <dbReference type="NCBI Taxonomy" id="421767"/>
    <lineage>
        <taxon>Bacteria</taxon>
        <taxon>Bacillati</taxon>
        <taxon>Bacillota</taxon>
        <taxon>Bacilli</taxon>
        <taxon>Bacillales</taxon>
        <taxon>Bacillaceae</taxon>
        <taxon>Peribacillus</taxon>
    </lineage>
</organism>
<comment type="pathway">
    <text evidence="2 10">Amino-acid biosynthesis; L-tryptophan biosynthesis; L-tryptophan from chorismate: step 3/5.</text>
</comment>
<evidence type="ECO:0000256" key="4">
    <source>
        <dbReference type="ARBA" id="ARBA00012572"/>
    </source>
</evidence>
<comment type="caution">
    <text evidence="12">The sequence shown here is derived from an EMBL/GenBank/DDBJ whole genome shotgun (WGS) entry which is preliminary data.</text>
</comment>
<dbReference type="HAMAP" id="MF_00135">
    <property type="entry name" value="PRAI"/>
    <property type="match status" value="1"/>
</dbReference>
<evidence type="ECO:0000256" key="1">
    <source>
        <dbReference type="ARBA" id="ARBA00001164"/>
    </source>
</evidence>
<evidence type="ECO:0000256" key="10">
    <source>
        <dbReference type="HAMAP-Rule" id="MF_00135"/>
    </source>
</evidence>
<keyword evidence="9 10" id="KW-0413">Isomerase</keyword>
<evidence type="ECO:0000256" key="9">
    <source>
        <dbReference type="ARBA" id="ARBA00023235"/>
    </source>
</evidence>
<dbReference type="InterPro" id="IPR011060">
    <property type="entry name" value="RibuloseP-bd_barrel"/>
</dbReference>
<sequence length="207" mass="22322">MFVKICGIKTLAAAQTAVTFGADFIGFIFAESSRKVHPEIVCEIAGNLPAHVKKVGVFANQTEQEVIRSAEIAGLDYIQLHGNESASFAERMPLPVIKAFAIQSEKDLESLHDYPADFLLVDLPKGNSGKGMTLDWDMLRKAGLPKEKIFLAGGLTSKNVGKAITAVSPFAVDVASGVETNGLKDAAKIKAFITKAKKYSRKRGINR</sequence>
<evidence type="ECO:0000256" key="6">
    <source>
        <dbReference type="ARBA" id="ARBA00022605"/>
    </source>
</evidence>
<keyword evidence="8 10" id="KW-0057">Aromatic amino acid biosynthesis</keyword>
<dbReference type="Gene3D" id="3.20.20.70">
    <property type="entry name" value="Aldolase class I"/>
    <property type="match status" value="1"/>
</dbReference>
<proteinExistence type="inferred from homology"/>
<comment type="similarity">
    <text evidence="3 10">Belongs to the TrpF family.</text>
</comment>
<dbReference type="InterPro" id="IPR044643">
    <property type="entry name" value="TrpF_fam"/>
</dbReference>
<dbReference type="SUPFAM" id="SSF51366">
    <property type="entry name" value="Ribulose-phoshate binding barrel"/>
    <property type="match status" value="1"/>
</dbReference>
<name>A0AAX0S7B6_9BACI</name>
<dbReference type="GO" id="GO:0004640">
    <property type="term" value="F:phosphoribosylanthranilate isomerase activity"/>
    <property type="evidence" value="ECO:0007669"/>
    <property type="project" value="UniProtKB-UniRule"/>
</dbReference>
<reference evidence="12 13" key="1">
    <citation type="submission" date="2017-09" db="EMBL/GenBank/DDBJ databases">
        <title>Large-scale bioinformatics analysis of Bacillus genomes uncovers conserved roles of natural products in bacterial physiology.</title>
        <authorList>
            <consortium name="Agbiome Team Llc"/>
            <person name="Bleich R.M."/>
            <person name="Kirk G.J."/>
            <person name="Santa Maria K.C."/>
            <person name="Allen S.E."/>
            <person name="Farag S."/>
            <person name="Shank E.A."/>
            <person name="Bowers A."/>
        </authorList>
    </citation>
    <scope>NUCLEOTIDE SEQUENCE [LARGE SCALE GENOMIC DNA]</scope>
    <source>
        <strain evidence="12 13">AFS003229</strain>
    </source>
</reference>
<evidence type="ECO:0000256" key="7">
    <source>
        <dbReference type="ARBA" id="ARBA00022822"/>
    </source>
</evidence>
<dbReference type="AlphaFoldDB" id="A0AAX0S7B6"/>
<dbReference type="Pfam" id="PF00697">
    <property type="entry name" value="PRAI"/>
    <property type="match status" value="1"/>
</dbReference>
<protein>
    <recommendedName>
        <fullName evidence="5 10">N-(5'-phosphoribosyl)anthranilate isomerase</fullName>
        <shortName evidence="10">PRAI</shortName>
        <ecNumber evidence="4 10">5.3.1.24</ecNumber>
    </recommendedName>
</protein>
<accession>A0AAX0S7B6</accession>
<dbReference type="Proteomes" id="UP000220106">
    <property type="component" value="Unassembled WGS sequence"/>
</dbReference>
<dbReference type="RefSeq" id="WP_098175439.1">
    <property type="nucleotide sequence ID" value="NZ_NUEQ01000013.1"/>
</dbReference>
<dbReference type="PANTHER" id="PTHR42894">
    <property type="entry name" value="N-(5'-PHOSPHORIBOSYL)ANTHRANILATE ISOMERASE"/>
    <property type="match status" value="1"/>
</dbReference>
<dbReference type="InterPro" id="IPR013785">
    <property type="entry name" value="Aldolase_TIM"/>
</dbReference>
<evidence type="ECO:0000256" key="3">
    <source>
        <dbReference type="ARBA" id="ARBA00007571"/>
    </source>
</evidence>
<comment type="catalytic activity">
    <reaction evidence="1 10">
        <text>N-(5-phospho-beta-D-ribosyl)anthranilate = 1-(2-carboxyphenylamino)-1-deoxy-D-ribulose 5-phosphate</text>
        <dbReference type="Rhea" id="RHEA:21540"/>
        <dbReference type="ChEBI" id="CHEBI:18277"/>
        <dbReference type="ChEBI" id="CHEBI:58613"/>
        <dbReference type="EC" id="5.3.1.24"/>
    </reaction>
</comment>
<evidence type="ECO:0000256" key="2">
    <source>
        <dbReference type="ARBA" id="ARBA00004664"/>
    </source>
</evidence>
<keyword evidence="6 10" id="KW-0028">Amino-acid biosynthesis</keyword>